<organism evidence="2 3">
    <name type="scientific">Oryzias javanicus</name>
    <name type="common">Javanese ricefish</name>
    <name type="synonym">Aplocheilus javanicus</name>
    <dbReference type="NCBI Taxonomy" id="123683"/>
    <lineage>
        <taxon>Eukaryota</taxon>
        <taxon>Metazoa</taxon>
        <taxon>Chordata</taxon>
        <taxon>Craniata</taxon>
        <taxon>Vertebrata</taxon>
        <taxon>Euteleostomi</taxon>
        <taxon>Actinopterygii</taxon>
        <taxon>Neopterygii</taxon>
        <taxon>Teleostei</taxon>
        <taxon>Neoteleostei</taxon>
        <taxon>Acanthomorphata</taxon>
        <taxon>Ovalentaria</taxon>
        <taxon>Atherinomorphae</taxon>
        <taxon>Beloniformes</taxon>
        <taxon>Adrianichthyidae</taxon>
        <taxon>Oryziinae</taxon>
        <taxon>Oryzias</taxon>
    </lineage>
</organism>
<reference evidence="2 3" key="2">
    <citation type="submission" date="2019-01" db="EMBL/GenBank/DDBJ databases">
        <title>A chromosome length genome reference of the Java medaka (oryzias javanicus).</title>
        <authorList>
            <person name="Herpin A."/>
            <person name="Takehana Y."/>
            <person name="Naruse K."/>
            <person name="Ansai S."/>
            <person name="Kawaguchi M."/>
        </authorList>
    </citation>
    <scope>NUCLEOTIDE SEQUENCE [LARGE SCALE GENOMIC DNA]</scope>
    <source>
        <strain evidence="2">RS831</strain>
        <tissue evidence="2">Whole body</tissue>
    </source>
</reference>
<feature type="region of interest" description="Disordered" evidence="1">
    <location>
        <begin position="33"/>
        <end position="95"/>
    </location>
</feature>
<reference evidence="2 3" key="1">
    <citation type="submission" date="2018-11" db="EMBL/GenBank/DDBJ databases">
        <authorList>
            <person name="Lopez-Roques C."/>
            <person name="Donnadieu C."/>
            <person name="Bouchez O."/>
            <person name="Klopp C."/>
            <person name="Cabau C."/>
            <person name="Zahm M."/>
        </authorList>
    </citation>
    <scope>NUCLEOTIDE SEQUENCE [LARGE SCALE GENOMIC DNA]</scope>
    <source>
        <strain evidence="2">RS831</strain>
        <tissue evidence="2">Whole body</tissue>
    </source>
</reference>
<dbReference type="AlphaFoldDB" id="A0A3S2P783"/>
<sequence>MGCATASFCWFKPQQVNIFSARGGATWAEPICVERRRGRPLRGRDSSDEEQLASVGQADPSPPSSPVSPGAGRCALQRKRASQTSGKRIHAPRPPRISMCSFFTQSLPSPCEKSHVRGMGASGRVLRGVLRTGRRSAVVQ</sequence>
<keyword evidence="3" id="KW-1185">Reference proteome</keyword>
<feature type="compositionally biased region" description="Basic residues" evidence="1">
    <location>
        <begin position="76"/>
        <end position="93"/>
    </location>
</feature>
<dbReference type="Proteomes" id="UP000283210">
    <property type="component" value="Chromosome 9"/>
</dbReference>
<proteinExistence type="predicted"/>
<name>A0A3S2P783_ORYJA</name>
<evidence type="ECO:0000256" key="1">
    <source>
        <dbReference type="SAM" id="MobiDB-lite"/>
    </source>
</evidence>
<gene>
    <name evidence="2" type="ORF">OJAV_G00089380</name>
</gene>
<protein>
    <submittedName>
        <fullName evidence="2">Uncharacterized protein</fullName>
    </submittedName>
</protein>
<evidence type="ECO:0000313" key="3">
    <source>
        <dbReference type="Proteomes" id="UP000283210"/>
    </source>
</evidence>
<dbReference type="EMBL" id="CM012445">
    <property type="protein sequence ID" value="RVE68288.1"/>
    <property type="molecule type" value="Genomic_DNA"/>
</dbReference>
<evidence type="ECO:0000313" key="2">
    <source>
        <dbReference type="EMBL" id="RVE68288.1"/>
    </source>
</evidence>
<accession>A0A3S2P783</accession>